<keyword evidence="1" id="KW-1133">Transmembrane helix</keyword>
<organism evidence="2 3">
    <name type="scientific">Sphingobacterium detergens</name>
    <dbReference type="NCBI Taxonomy" id="1145106"/>
    <lineage>
        <taxon>Bacteria</taxon>
        <taxon>Pseudomonadati</taxon>
        <taxon>Bacteroidota</taxon>
        <taxon>Sphingobacteriia</taxon>
        <taxon>Sphingobacteriales</taxon>
        <taxon>Sphingobacteriaceae</taxon>
        <taxon>Sphingobacterium</taxon>
    </lineage>
</organism>
<keyword evidence="1" id="KW-0812">Transmembrane</keyword>
<feature type="transmembrane region" description="Helical" evidence="1">
    <location>
        <begin position="106"/>
        <end position="127"/>
    </location>
</feature>
<protein>
    <submittedName>
        <fullName evidence="2">DUF2975 family protein</fullName>
    </submittedName>
</protein>
<sequence>MKGIDNIVFKGLYIIVWIIFIGLSIEAGAIIVNFIFSIFKPEFVGRLYQKLDLSEMYNQSRMSFYTIYFFIIALAVLKAHLFYLLIEMMHKLDLNKPFSNLVSKQITRISYFTFSIGLLSCIAQETVGRIIRKGYEIGHLTQFWTDSQAFILMAAVIYVISVIFRRGIELQNENDLTV</sequence>
<evidence type="ECO:0000313" key="2">
    <source>
        <dbReference type="EMBL" id="RKE56082.1"/>
    </source>
</evidence>
<comment type="caution">
    <text evidence="2">The sequence shown here is derived from an EMBL/GenBank/DDBJ whole genome shotgun (WGS) entry which is preliminary data.</text>
</comment>
<accession>A0A420BH96</accession>
<dbReference type="InterPro" id="IPR021354">
    <property type="entry name" value="DUF2975"/>
</dbReference>
<keyword evidence="1" id="KW-0472">Membrane</keyword>
<evidence type="ECO:0000256" key="1">
    <source>
        <dbReference type="SAM" id="Phobius"/>
    </source>
</evidence>
<dbReference type="RefSeq" id="WP_120257797.1">
    <property type="nucleotide sequence ID" value="NZ_RAPY01000001.1"/>
</dbReference>
<dbReference type="OrthoDB" id="672524at2"/>
<proteinExistence type="predicted"/>
<gene>
    <name evidence="2" type="ORF">DFQ12_0934</name>
</gene>
<dbReference type="Proteomes" id="UP000286246">
    <property type="component" value="Unassembled WGS sequence"/>
</dbReference>
<name>A0A420BH96_SPHD1</name>
<dbReference type="Pfam" id="PF11188">
    <property type="entry name" value="DUF2975"/>
    <property type="match status" value="1"/>
</dbReference>
<keyword evidence="3" id="KW-1185">Reference proteome</keyword>
<reference evidence="2 3" key="1">
    <citation type="submission" date="2018-09" db="EMBL/GenBank/DDBJ databases">
        <title>Genomic Encyclopedia of Type Strains, Phase III (KMG-III): the genomes of soil and plant-associated and newly described type strains.</title>
        <authorList>
            <person name="Whitman W."/>
        </authorList>
    </citation>
    <scope>NUCLEOTIDE SEQUENCE [LARGE SCALE GENOMIC DNA]</scope>
    <source>
        <strain evidence="2 3">CECT 7938</strain>
    </source>
</reference>
<evidence type="ECO:0000313" key="3">
    <source>
        <dbReference type="Proteomes" id="UP000286246"/>
    </source>
</evidence>
<feature type="transmembrane region" description="Helical" evidence="1">
    <location>
        <begin position="65"/>
        <end position="86"/>
    </location>
</feature>
<dbReference type="EMBL" id="RAPY01000001">
    <property type="protein sequence ID" value="RKE56082.1"/>
    <property type="molecule type" value="Genomic_DNA"/>
</dbReference>
<feature type="transmembrane region" description="Helical" evidence="1">
    <location>
        <begin position="147"/>
        <end position="164"/>
    </location>
</feature>
<dbReference type="AlphaFoldDB" id="A0A420BH96"/>
<feature type="transmembrane region" description="Helical" evidence="1">
    <location>
        <begin position="12"/>
        <end position="39"/>
    </location>
</feature>